<proteinExistence type="predicted"/>
<dbReference type="OrthoDB" id="4738875at2759"/>
<dbReference type="InterPro" id="IPR016181">
    <property type="entry name" value="Acyl_CoA_acyltransferase"/>
</dbReference>
<dbReference type="SUPFAM" id="SSF55729">
    <property type="entry name" value="Acyl-CoA N-acyltransferases (Nat)"/>
    <property type="match status" value="1"/>
</dbReference>
<dbReference type="InterPro" id="IPR052523">
    <property type="entry name" value="Trichothecene_AcTrans"/>
</dbReference>
<gene>
    <name evidence="1" type="ORF">K458DRAFT_410976</name>
</gene>
<dbReference type="Gene3D" id="3.40.630.30">
    <property type="match status" value="1"/>
</dbReference>
<name>A0A6G1ICY1_9PLEO</name>
<evidence type="ECO:0008006" key="3">
    <source>
        <dbReference type="Google" id="ProtNLM"/>
    </source>
</evidence>
<dbReference type="EMBL" id="MU005648">
    <property type="protein sequence ID" value="KAF2675769.1"/>
    <property type="molecule type" value="Genomic_DNA"/>
</dbReference>
<dbReference type="Proteomes" id="UP000799291">
    <property type="component" value="Unassembled WGS sequence"/>
</dbReference>
<evidence type="ECO:0000313" key="1">
    <source>
        <dbReference type="EMBL" id="KAF2675769.1"/>
    </source>
</evidence>
<dbReference type="PANTHER" id="PTHR42791">
    <property type="entry name" value="GNAT FAMILY ACETYLTRANSFERASE"/>
    <property type="match status" value="1"/>
</dbReference>
<organism evidence="1 2">
    <name type="scientific">Lentithecium fluviatile CBS 122367</name>
    <dbReference type="NCBI Taxonomy" id="1168545"/>
    <lineage>
        <taxon>Eukaryota</taxon>
        <taxon>Fungi</taxon>
        <taxon>Dikarya</taxon>
        <taxon>Ascomycota</taxon>
        <taxon>Pezizomycotina</taxon>
        <taxon>Dothideomycetes</taxon>
        <taxon>Pleosporomycetidae</taxon>
        <taxon>Pleosporales</taxon>
        <taxon>Massarineae</taxon>
        <taxon>Lentitheciaceae</taxon>
        <taxon>Lentithecium</taxon>
    </lineage>
</organism>
<protein>
    <recommendedName>
        <fullName evidence="3">N-acetyltransferase domain-containing protein</fullName>
    </recommendedName>
</protein>
<keyword evidence="2" id="KW-1185">Reference proteome</keyword>
<evidence type="ECO:0000313" key="2">
    <source>
        <dbReference type="Proteomes" id="UP000799291"/>
    </source>
</evidence>
<accession>A0A6G1ICY1</accession>
<reference evidence="1" key="1">
    <citation type="journal article" date="2020" name="Stud. Mycol.">
        <title>101 Dothideomycetes genomes: a test case for predicting lifestyles and emergence of pathogens.</title>
        <authorList>
            <person name="Haridas S."/>
            <person name="Albert R."/>
            <person name="Binder M."/>
            <person name="Bloem J."/>
            <person name="Labutti K."/>
            <person name="Salamov A."/>
            <person name="Andreopoulos B."/>
            <person name="Baker S."/>
            <person name="Barry K."/>
            <person name="Bills G."/>
            <person name="Bluhm B."/>
            <person name="Cannon C."/>
            <person name="Castanera R."/>
            <person name="Culley D."/>
            <person name="Daum C."/>
            <person name="Ezra D."/>
            <person name="Gonzalez J."/>
            <person name="Henrissat B."/>
            <person name="Kuo A."/>
            <person name="Liang C."/>
            <person name="Lipzen A."/>
            <person name="Lutzoni F."/>
            <person name="Magnuson J."/>
            <person name="Mondo S."/>
            <person name="Nolan M."/>
            <person name="Ohm R."/>
            <person name="Pangilinan J."/>
            <person name="Park H.-J."/>
            <person name="Ramirez L."/>
            <person name="Alfaro M."/>
            <person name="Sun H."/>
            <person name="Tritt A."/>
            <person name="Yoshinaga Y."/>
            <person name="Zwiers L.-H."/>
            <person name="Turgeon B."/>
            <person name="Goodwin S."/>
            <person name="Spatafora J."/>
            <person name="Crous P."/>
            <person name="Grigoriev I."/>
        </authorList>
    </citation>
    <scope>NUCLEOTIDE SEQUENCE</scope>
    <source>
        <strain evidence="1">CBS 122367</strain>
    </source>
</reference>
<dbReference type="PANTHER" id="PTHR42791:SF1">
    <property type="entry name" value="N-ACETYLTRANSFERASE DOMAIN-CONTAINING PROTEIN"/>
    <property type="match status" value="1"/>
</dbReference>
<sequence>MAAFPNHQYRGAGAMLTAWGTQRADEINALCLFEAVSAARWMYEKAGFVVQRHFTVRPKGKHGEEGFEGFEGFGAGKCRGCFLWSDRRPGAKVDVLLLNRLDPLTSLPMLQLNS</sequence>
<dbReference type="AlphaFoldDB" id="A0A6G1ICY1"/>